<protein>
    <submittedName>
        <fullName evidence="1">Uncharacterized protein</fullName>
    </submittedName>
</protein>
<sequence>MNRSQSHTSRYLECKSIYKKNHDLDQEGCDIKRVKKAPQKVYQPLNQQSYTIFENDDPTKNYHLGKCWYNSSGIKTDATLQQMYKDENTNYTKNPTPNKLFRIHRRSKSTIPKTAADNSKARMLETKKEIRRSRFNIFLKRFDNSLSKYYKRIKLKKNESSQGWESPFMSYKSCQKHQRSYLGKNKSKNIERTQEKIDNNNSIAPGYIQRRNFSRFKERICRPYYKGGRINIPVLQKQIEASIKDNSLKLADLNSIQSPNPKFFNEKIDEANSISRLYQIRPCIWPGKDVY</sequence>
<dbReference type="EMBL" id="CAMPGE010012087">
    <property type="protein sequence ID" value="CAI2370874.1"/>
    <property type="molecule type" value="Genomic_DNA"/>
</dbReference>
<dbReference type="Proteomes" id="UP001295684">
    <property type="component" value="Unassembled WGS sequence"/>
</dbReference>
<reference evidence="1" key="1">
    <citation type="submission" date="2023-07" db="EMBL/GenBank/DDBJ databases">
        <authorList>
            <consortium name="AG Swart"/>
            <person name="Singh M."/>
            <person name="Singh A."/>
            <person name="Seah K."/>
            <person name="Emmerich C."/>
        </authorList>
    </citation>
    <scope>NUCLEOTIDE SEQUENCE</scope>
    <source>
        <strain evidence="1">DP1</strain>
    </source>
</reference>
<gene>
    <name evidence="1" type="ORF">ECRASSUSDP1_LOCUS12193</name>
</gene>
<evidence type="ECO:0000313" key="2">
    <source>
        <dbReference type="Proteomes" id="UP001295684"/>
    </source>
</evidence>
<keyword evidence="2" id="KW-1185">Reference proteome</keyword>
<proteinExistence type="predicted"/>
<accession>A0AAD1UL88</accession>
<comment type="caution">
    <text evidence="1">The sequence shown here is derived from an EMBL/GenBank/DDBJ whole genome shotgun (WGS) entry which is preliminary data.</text>
</comment>
<dbReference type="AlphaFoldDB" id="A0AAD1UL88"/>
<organism evidence="1 2">
    <name type="scientific">Euplotes crassus</name>
    <dbReference type="NCBI Taxonomy" id="5936"/>
    <lineage>
        <taxon>Eukaryota</taxon>
        <taxon>Sar</taxon>
        <taxon>Alveolata</taxon>
        <taxon>Ciliophora</taxon>
        <taxon>Intramacronucleata</taxon>
        <taxon>Spirotrichea</taxon>
        <taxon>Hypotrichia</taxon>
        <taxon>Euplotida</taxon>
        <taxon>Euplotidae</taxon>
        <taxon>Moneuplotes</taxon>
    </lineage>
</organism>
<name>A0AAD1UL88_EUPCR</name>
<evidence type="ECO:0000313" key="1">
    <source>
        <dbReference type="EMBL" id="CAI2370874.1"/>
    </source>
</evidence>